<dbReference type="SUPFAM" id="SSF48403">
    <property type="entry name" value="Ankyrin repeat"/>
    <property type="match status" value="1"/>
</dbReference>
<evidence type="ECO:0000256" key="2">
    <source>
        <dbReference type="ARBA" id="ARBA00023043"/>
    </source>
</evidence>
<dbReference type="Gene3D" id="1.25.40.20">
    <property type="entry name" value="Ankyrin repeat-containing domain"/>
    <property type="match status" value="1"/>
</dbReference>
<organism evidence="3">
    <name type="scientific">marine metagenome</name>
    <dbReference type="NCBI Taxonomy" id="408172"/>
    <lineage>
        <taxon>unclassified sequences</taxon>
        <taxon>metagenomes</taxon>
        <taxon>ecological metagenomes</taxon>
    </lineage>
</organism>
<keyword evidence="1" id="KW-0677">Repeat</keyword>
<feature type="non-terminal residue" evidence="3">
    <location>
        <position position="79"/>
    </location>
</feature>
<evidence type="ECO:0000256" key="1">
    <source>
        <dbReference type="ARBA" id="ARBA00022737"/>
    </source>
</evidence>
<dbReference type="InterPro" id="IPR002110">
    <property type="entry name" value="Ankyrin_rpt"/>
</dbReference>
<gene>
    <name evidence="3" type="ORF">METZ01_LOCUS116965</name>
</gene>
<accession>A0A381XI10</accession>
<dbReference type="PANTHER" id="PTHR24171">
    <property type="entry name" value="ANKYRIN REPEAT DOMAIN-CONTAINING PROTEIN 39-RELATED"/>
    <property type="match status" value="1"/>
</dbReference>
<protein>
    <submittedName>
        <fullName evidence="3">Uncharacterized protein</fullName>
    </submittedName>
</protein>
<reference evidence="3" key="1">
    <citation type="submission" date="2018-05" db="EMBL/GenBank/DDBJ databases">
        <authorList>
            <person name="Lanie J.A."/>
            <person name="Ng W.-L."/>
            <person name="Kazmierczak K.M."/>
            <person name="Andrzejewski T.M."/>
            <person name="Davidsen T.M."/>
            <person name="Wayne K.J."/>
            <person name="Tettelin H."/>
            <person name="Glass J.I."/>
            <person name="Rusch D."/>
            <person name="Podicherti R."/>
            <person name="Tsui H.-C.T."/>
            <person name="Winkler M.E."/>
        </authorList>
    </citation>
    <scope>NUCLEOTIDE SEQUENCE</scope>
</reference>
<dbReference type="PROSITE" id="PS50088">
    <property type="entry name" value="ANK_REPEAT"/>
    <property type="match status" value="1"/>
</dbReference>
<evidence type="ECO:0000313" key="3">
    <source>
        <dbReference type="EMBL" id="SVA64111.1"/>
    </source>
</evidence>
<proteinExistence type="predicted"/>
<dbReference type="SMART" id="SM00248">
    <property type="entry name" value="ANK"/>
    <property type="match status" value="2"/>
</dbReference>
<name>A0A381XI10_9ZZZZ</name>
<dbReference type="InterPro" id="IPR036770">
    <property type="entry name" value="Ankyrin_rpt-contain_sf"/>
</dbReference>
<keyword evidence="2" id="KW-0040">ANK repeat</keyword>
<sequence>MAATAFADPIHDAVEKGNLIGVQTELDKGVDVNAKREDGSTPLHGAAEGGHGEIVELLITAGADLHATTVPMLGGGGWI</sequence>
<dbReference type="EMBL" id="UINC01015180">
    <property type="protein sequence ID" value="SVA64111.1"/>
    <property type="molecule type" value="Genomic_DNA"/>
</dbReference>
<dbReference type="Pfam" id="PF13637">
    <property type="entry name" value="Ank_4"/>
    <property type="match status" value="1"/>
</dbReference>
<dbReference type="AlphaFoldDB" id="A0A381XI10"/>
<dbReference type="PROSITE" id="PS50297">
    <property type="entry name" value="ANK_REP_REGION"/>
    <property type="match status" value="1"/>
</dbReference>